<evidence type="ECO:0000313" key="2">
    <source>
        <dbReference type="EMBL" id="RST59669.1"/>
    </source>
</evidence>
<evidence type="ECO:0000259" key="1">
    <source>
        <dbReference type="PROSITE" id="PS51186"/>
    </source>
</evidence>
<dbReference type="Pfam" id="PF13673">
    <property type="entry name" value="Acetyltransf_10"/>
    <property type="match status" value="1"/>
</dbReference>
<feature type="domain" description="N-acetyltransferase" evidence="1">
    <location>
        <begin position="2"/>
        <end position="141"/>
    </location>
</feature>
<accession>A0A429X8G2</accession>
<keyword evidence="2" id="KW-0808">Transferase</keyword>
<dbReference type="InterPro" id="IPR039143">
    <property type="entry name" value="GNPNAT1-like"/>
</dbReference>
<organism evidence="2 3">
    <name type="scientific">Siminovitchia terrae</name>
    <name type="common">Bacillus terrae</name>
    <dbReference type="NCBI Taxonomy" id="1914933"/>
    <lineage>
        <taxon>Bacteria</taxon>
        <taxon>Bacillati</taxon>
        <taxon>Bacillota</taxon>
        <taxon>Bacilli</taxon>
        <taxon>Bacillales</taxon>
        <taxon>Bacillaceae</taxon>
        <taxon>Siminovitchia</taxon>
    </lineage>
</organism>
<protein>
    <submittedName>
        <fullName evidence="2">GNAT family N-acetyltransferase</fullName>
    </submittedName>
</protein>
<dbReference type="InterPro" id="IPR000182">
    <property type="entry name" value="GNAT_dom"/>
</dbReference>
<dbReference type="RefSeq" id="WP_120116496.1">
    <property type="nucleotide sequence ID" value="NZ_DAMDJW010000094.1"/>
</dbReference>
<dbReference type="EMBL" id="QYTW02000009">
    <property type="protein sequence ID" value="RST59669.1"/>
    <property type="molecule type" value="Genomic_DNA"/>
</dbReference>
<dbReference type="PANTHER" id="PTHR13355">
    <property type="entry name" value="GLUCOSAMINE 6-PHOSPHATE N-ACETYLTRANSFERASE"/>
    <property type="match status" value="1"/>
</dbReference>
<reference evidence="2 3" key="1">
    <citation type="submission" date="2018-12" db="EMBL/GenBank/DDBJ databases">
        <authorList>
            <person name="Sun L."/>
            <person name="Chen Z."/>
        </authorList>
    </citation>
    <scope>NUCLEOTIDE SEQUENCE [LARGE SCALE GENOMIC DNA]</scope>
    <source>
        <strain evidence="2 3">LMG 29736</strain>
    </source>
</reference>
<evidence type="ECO:0000313" key="3">
    <source>
        <dbReference type="Proteomes" id="UP000287296"/>
    </source>
</evidence>
<dbReference type="SUPFAM" id="SSF55729">
    <property type="entry name" value="Acyl-CoA N-acyltransferases (Nat)"/>
    <property type="match status" value="1"/>
</dbReference>
<sequence>MKVIHAGTDDQIQDAFNIREKVFVEEQKVPVEIEIDEHENNSAHFVLYDGEKPAGAGRFRILDGKGKVERICILPEYRGKGAGIQIMVEIEDYAKRLPVEELVLNAQSYAVPFYEKLGYAVVSDEFLDADIPHRKMIKKLEQEMTKRSV</sequence>
<dbReference type="GO" id="GO:0004343">
    <property type="term" value="F:glucosamine 6-phosphate N-acetyltransferase activity"/>
    <property type="evidence" value="ECO:0007669"/>
    <property type="project" value="TreeGrafter"/>
</dbReference>
<dbReference type="PROSITE" id="PS51186">
    <property type="entry name" value="GNAT"/>
    <property type="match status" value="1"/>
</dbReference>
<comment type="caution">
    <text evidence="2">The sequence shown here is derived from an EMBL/GenBank/DDBJ whole genome shotgun (WGS) entry which is preliminary data.</text>
</comment>
<dbReference type="InterPro" id="IPR016181">
    <property type="entry name" value="Acyl_CoA_acyltransferase"/>
</dbReference>
<proteinExistence type="predicted"/>
<gene>
    <name evidence="2" type="ORF">D5F11_011225</name>
</gene>
<name>A0A429X8G2_SIMTE</name>
<dbReference type="PANTHER" id="PTHR13355:SF11">
    <property type="entry name" value="GLUCOSAMINE 6-PHOSPHATE N-ACETYLTRANSFERASE"/>
    <property type="match status" value="1"/>
</dbReference>
<dbReference type="OrthoDB" id="9796171at2"/>
<dbReference type="Gene3D" id="3.40.630.30">
    <property type="match status" value="1"/>
</dbReference>
<dbReference type="AlphaFoldDB" id="A0A429X8G2"/>
<dbReference type="Proteomes" id="UP000287296">
    <property type="component" value="Unassembled WGS sequence"/>
</dbReference>
<dbReference type="CDD" id="cd04301">
    <property type="entry name" value="NAT_SF"/>
    <property type="match status" value="1"/>
</dbReference>